<name>A0A6C0BFQ3_9ZZZZ</name>
<dbReference type="AlphaFoldDB" id="A0A6C0BFQ3"/>
<organism evidence="1">
    <name type="scientific">viral metagenome</name>
    <dbReference type="NCBI Taxonomy" id="1070528"/>
    <lineage>
        <taxon>unclassified sequences</taxon>
        <taxon>metagenomes</taxon>
        <taxon>organismal metagenomes</taxon>
    </lineage>
</organism>
<proteinExistence type="predicted"/>
<reference evidence="1" key="1">
    <citation type="journal article" date="2020" name="Nature">
        <title>Giant virus diversity and host interactions through global metagenomics.</title>
        <authorList>
            <person name="Schulz F."/>
            <person name="Roux S."/>
            <person name="Paez-Espino D."/>
            <person name="Jungbluth S."/>
            <person name="Walsh D.A."/>
            <person name="Denef V.J."/>
            <person name="McMahon K.D."/>
            <person name="Konstantinidis K.T."/>
            <person name="Eloe-Fadrosh E.A."/>
            <person name="Kyrpides N.C."/>
            <person name="Woyke T."/>
        </authorList>
    </citation>
    <scope>NUCLEOTIDE SEQUENCE</scope>
    <source>
        <strain evidence="1">GVMAG-M-3300010354-11</strain>
    </source>
</reference>
<evidence type="ECO:0000313" key="1">
    <source>
        <dbReference type="EMBL" id="QHS90574.1"/>
    </source>
</evidence>
<dbReference type="EMBL" id="MN739140">
    <property type="protein sequence ID" value="QHS90574.1"/>
    <property type="molecule type" value="Genomic_DNA"/>
</dbReference>
<accession>A0A6C0BFQ3</accession>
<protein>
    <submittedName>
        <fullName evidence="1">Uncharacterized protein</fullName>
    </submittedName>
</protein>
<sequence length="133" mass="16235">MEAYFTIFNQKADEFFKDLIDGFPKTPEYNVVVGEFRTLRSGFTLLKNMDNKQPQRIFRDYIIETYRDKIANEDESFFLSKNDFEITSRRKEYWMDFIDKIKMAWAKMDDENKKIIWKYFRLLVALSDKCEEK</sequence>